<keyword evidence="2" id="KW-0648">Protein biosynthesis</keyword>
<keyword evidence="1" id="KW-0472">Membrane</keyword>
<dbReference type="Gene3D" id="3.40.50.300">
    <property type="entry name" value="P-loop containing nucleotide triphosphate hydrolases"/>
    <property type="match status" value="1"/>
</dbReference>
<proteinExistence type="predicted"/>
<feature type="non-terminal residue" evidence="2">
    <location>
        <position position="1"/>
    </location>
</feature>
<keyword evidence="1" id="KW-1133">Transmembrane helix</keyword>
<dbReference type="GO" id="GO:0003746">
    <property type="term" value="F:translation elongation factor activity"/>
    <property type="evidence" value="ECO:0007669"/>
    <property type="project" value="UniProtKB-KW"/>
</dbReference>
<sequence>QPIQKTGKSTTTEKVTFIVPGQQRMQLTYDSGKNLIPQIAEVFDHYCPLDAKESIVECYTQEHKQEPSMSEFFKSLTDTFSVPMHHNQPFVFIDTPGFGQEQSPKLYRCIQALSLQMDQIILFIDQNSPLQTFEFLQFIFEQKLQHKLVVLKSKFDEYETAEEVISCLVEAGQSLAKCLNSAIKIYPVALPQFIKQKKSQMFELFIKEKKLEEAFDRDTKVSFAQDLQQSESIALTNRNEKIPFYQRQIEEIPVSLPEKLNQLNTVEDIIYQQLNQTFQTSIQNFDSDCVEVYRELLNLQTNKLKERKNSNQNLCFVLICFAVFSYLCLLFSLQVVNRKFLLKDVYCVLKGAFLLENAFLKSNSGLQLLGALVLGFLTFVMVFSRKVAKVDLKEVEGFIEVFKELLKKVGA</sequence>
<gene>
    <name evidence="2" type="ORF">TPC1_17474</name>
</gene>
<evidence type="ECO:0000256" key="1">
    <source>
        <dbReference type="SAM" id="Phobius"/>
    </source>
</evidence>
<feature type="transmembrane region" description="Helical" evidence="1">
    <location>
        <begin position="314"/>
        <end position="336"/>
    </location>
</feature>
<organism evidence="2">
    <name type="scientific">Trepomonas sp. PC1</name>
    <dbReference type="NCBI Taxonomy" id="1076344"/>
    <lineage>
        <taxon>Eukaryota</taxon>
        <taxon>Metamonada</taxon>
        <taxon>Diplomonadida</taxon>
        <taxon>Hexamitidae</taxon>
        <taxon>Hexamitinae</taxon>
        <taxon>Trepomonas</taxon>
    </lineage>
</organism>
<name>A0A146K624_9EUKA</name>
<reference evidence="2" key="1">
    <citation type="submission" date="2015-07" db="EMBL/GenBank/DDBJ databases">
        <title>Adaptation to a free-living lifestyle via gene acquisitions in the diplomonad Trepomonas sp. PC1.</title>
        <authorList>
            <person name="Xu F."/>
            <person name="Jerlstrom-Hultqvist J."/>
            <person name="Kolisko M."/>
            <person name="Simpson A.G.B."/>
            <person name="Roger A.J."/>
            <person name="Svard S.G."/>
            <person name="Andersson J.O."/>
        </authorList>
    </citation>
    <scope>NUCLEOTIDE SEQUENCE</scope>
    <source>
        <strain evidence="2">PC1</strain>
    </source>
</reference>
<dbReference type="InterPro" id="IPR027417">
    <property type="entry name" value="P-loop_NTPase"/>
</dbReference>
<protein>
    <submittedName>
        <fullName evidence="2">Elongation factor Tu GTP binding and transmembrane domain-containing protein</fullName>
    </submittedName>
</protein>
<dbReference type="EMBL" id="GDID01005575">
    <property type="protein sequence ID" value="JAP91031.1"/>
    <property type="molecule type" value="Transcribed_RNA"/>
</dbReference>
<accession>A0A146K624</accession>
<keyword evidence="2" id="KW-0251">Elongation factor</keyword>
<feature type="non-terminal residue" evidence="2">
    <location>
        <position position="411"/>
    </location>
</feature>
<dbReference type="SUPFAM" id="SSF52540">
    <property type="entry name" value="P-loop containing nucleoside triphosphate hydrolases"/>
    <property type="match status" value="1"/>
</dbReference>
<keyword evidence="1 2" id="KW-0812">Transmembrane</keyword>
<feature type="transmembrane region" description="Helical" evidence="1">
    <location>
        <begin position="364"/>
        <end position="383"/>
    </location>
</feature>
<dbReference type="AlphaFoldDB" id="A0A146K624"/>
<evidence type="ECO:0000313" key="2">
    <source>
        <dbReference type="EMBL" id="JAP91031.1"/>
    </source>
</evidence>